<feature type="compositionally biased region" description="Low complexity" evidence="15">
    <location>
        <begin position="1189"/>
        <end position="1206"/>
    </location>
</feature>
<evidence type="ECO:0000313" key="18">
    <source>
        <dbReference type="EMBL" id="ROL42642.1"/>
    </source>
</evidence>
<feature type="domain" description="Homeobox" evidence="16">
    <location>
        <begin position="479"/>
        <end position="539"/>
    </location>
</feature>
<evidence type="ECO:0000259" key="16">
    <source>
        <dbReference type="PROSITE" id="PS50071"/>
    </source>
</evidence>
<evidence type="ECO:0000256" key="5">
    <source>
        <dbReference type="ARBA" id="ARBA00022771"/>
    </source>
</evidence>
<feature type="DNA-binding region" description="Homeobox" evidence="13">
    <location>
        <begin position="28"/>
        <end position="87"/>
    </location>
</feature>
<evidence type="ECO:0000256" key="15">
    <source>
        <dbReference type="SAM" id="MobiDB-lite"/>
    </source>
</evidence>
<feature type="domain" description="Homeobox" evidence="16">
    <location>
        <begin position="26"/>
        <end position="86"/>
    </location>
</feature>
<evidence type="ECO:0000256" key="12">
    <source>
        <dbReference type="PROSITE-ProRule" id="PRU00042"/>
    </source>
</evidence>
<comment type="subcellular location">
    <subcellularLocation>
        <location evidence="1 13 14">Nucleus</location>
    </subcellularLocation>
</comment>
<feature type="compositionally biased region" description="Polar residues" evidence="15">
    <location>
        <begin position="1211"/>
        <end position="1221"/>
    </location>
</feature>
<dbReference type="InterPro" id="IPR001356">
    <property type="entry name" value="HD"/>
</dbReference>
<keyword evidence="9 13" id="KW-0371">Homeobox</keyword>
<dbReference type="FunFam" id="1.10.10.60:FF:000096">
    <property type="entry name" value="Zinc finger homeobox protein 4"/>
    <property type="match status" value="1"/>
</dbReference>
<evidence type="ECO:0000256" key="13">
    <source>
        <dbReference type="PROSITE-ProRule" id="PRU00108"/>
    </source>
</evidence>
<feature type="compositionally biased region" description="Low complexity" evidence="15">
    <location>
        <begin position="1010"/>
        <end position="1021"/>
    </location>
</feature>
<evidence type="ECO:0000256" key="7">
    <source>
        <dbReference type="ARBA" id="ARBA00023015"/>
    </source>
</evidence>
<gene>
    <name evidence="18" type="ORF">DPX16_14049</name>
</gene>
<feature type="region of interest" description="Disordered" evidence="15">
    <location>
        <begin position="1189"/>
        <end position="1254"/>
    </location>
</feature>
<feature type="domain" description="Homeobox" evidence="16">
    <location>
        <begin position="788"/>
        <end position="848"/>
    </location>
</feature>
<dbReference type="InterPro" id="IPR013087">
    <property type="entry name" value="Znf_C2H2_type"/>
</dbReference>
<evidence type="ECO:0000256" key="8">
    <source>
        <dbReference type="ARBA" id="ARBA00023125"/>
    </source>
</evidence>
<evidence type="ECO:0000256" key="1">
    <source>
        <dbReference type="ARBA" id="ARBA00004123"/>
    </source>
</evidence>
<feature type="domain" description="C2H2-type" evidence="17">
    <location>
        <begin position="551"/>
        <end position="579"/>
    </location>
</feature>
<reference evidence="18 19" key="1">
    <citation type="submission" date="2018-10" db="EMBL/GenBank/DDBJ databases">
        <title>Genome assembly for a Yunnan-Guizhou Plateau 3E fish, Anabarilius grahami (Regan), and its evolutionary and genetic applications.</title>
        <authorList>
            <person name="Jiang W."/>
        </authorList>
    </citation>
    <scope>NUCLEOTIDE SEQUENCE [LARGE SCALE GENOMIC DNA]</scope>
    <source>
        <strain evidence="18">AG-KIZ</strain>
        <tissue evidence="18">Muscle</tissue>
    </source>
</reference>
<feature type="domain" description="Homeobox" evidence="16">
    <location>
        <begin position="123"/>
        <end position="183"/>
    </location>
</feature>
<dbReference type="CDD" id="cd00086">
    <property type="entry name" value="homeodomain"/>
    <property type="match status" value="4"/>
</dbReference>
<dbReference type="SUPFAM" id="SSF57667">
    <property type="entry name" value="beta-beta-alpha zinc fingers"/>
    <property type="match status" value="2"/>
</dbReference>
<dbReference type="PROSITE" id="PS00028">
    <property type="entry name" value="ZINC_FINGER_C2H2_1"/>
    <property type="match status" value="3"/>
</dbReference>
<dbReference type="FunFam" id="1.10.10.60:FF:000058">
    <property type="entry name" value="zinc finger homeobox protein 4"/>
    <property type="match status" value="1"/>
</dbReference>
<dbReference type="InterPro" id="IPR036236">
    <property type="entry name" value="Znf_C2H2_sf"/>
</dbReference>
<feature type="domain" description="C2H2-type" evidence="17">
    <location>
        <begin position="211"/>
        <end position="240"/>
    </location>
</feature>
<evidence type="ECO:0000256" key="14">
    <source>
        <dbReference type="RuleBase" id="RU000682"/>
    </source>
</evidence>
<dbReference type="InterPro" id="IPR051968">
    <property type="entry name" value="ZnFinger_Homeobox_TR"/>
</dbReference>
<dbReference type="GO" id="GO:0005634">
    <property type="term" value="C:nucleus"/>
    <property type="evidence" value="ECO:0007669"/>
    <property type="project" value="UniProtKB-SubCell"/>
</dbReference>
<dbReference type="SMART" id="SM00451">
    <property type="entry name" value="ZnF_U1"/>
    <property type="match status" value="3"/>
</dbReference>
<feature type="compositionally biased region" description="Low complexity" evidence="15">
    <location>
        <begin position="1236"/>
        <end position="1252"/>
    </location>
</feature>
<dbReference type="SMART" id="SM00355">
    <property type="entry name" value="ZnF_C2H2"/>
    <property type="match status" value="6"/>
</dbReference>
<keyword evidence="2" id="KW-0678">Repressor</keyword>
<dbReference type="GO" id="GO:0000978">
    <property type="term" value="F:RNA polymerase II cis-regulatory region sequence-specific DNA binding"/>
    <property type="evidence" value="ECO:0007669"/>
    <property type="project" value="TreeGrafter"/>
</dbReference>
<accession>A0A3N0Y8T2</accession>
<feature type="compositionally biased region" description="Low complexity" evidence="15">
    <location>
        <begin position="1414"/>
        <end position="1431"/>
    </location>
</feature>
<evidence type="ECO:0000256" key="11">
    <source>
        <dbReference type="ARBA" id="ARBA00023242"/>
    </source>
</evidence>
<dbReference type="SMART" id="SM00389">
    <property type="entry name" value="HOX"/>
    <property type="match status" value="4"/>
</dbReference>
<dbReference type="Proteomes" id="UP000281406">
    <property type="component" value="Unassembled WGS sequence"/>
</dbReference>
<evidence type="ECO:0000259" key="17">
    <source>
        <dbReference type="PROSITE" id="PS50157"/>
    </source>
</evidence>
<dbReference type="InterPro" id="IPR017970">
    <property type="entry name" value="Homeobox_CS"/>
</dbReference>
<keyword evidence="4" id="KW-0677">Repeat</keyword>
<dbReference type="InterPro" id="IPR003604">
    <property type="entry name" value="Matrin/U1-like-C_Znf_C2H2"/>
</dbReference>
<dbReference type="SUPFAM" id="SSF46689">
    <property type="entry name" value="Homeodomain-like"/>
    <property type="match status" value="4"/>
</dbReference>
<keyword evidence="10" id="KW-0804">Transcription</keyword>
<evidence type="ECO:0000313" key="19">
    <source>
        <dbReference type="Proteomes" id="UP000281406"/>
    </source>
</evidence>
<feature type="region of interest" description="Disordered" evidence="15">
    <location>
        <begin position="745"/>
        <end position="789"/>
    </location>
</feature>
<feature type="region of interest" description="Disordered" evidence="15">
    <location>
        <begin position="993"/>
        <end position="1097"/>
    </location>
</feature>
<keyword evidence="19" id="KW-1185">Reference proteome</keyword>
<protein>
    <submittedName>
        <fullName evidence="18">Zinc finger homeobox protein 4</fullName>
    </submittedName>
</protein>
<dbReference type="PANTHER" id="PTHR45891">
    <property type="entry name" value="ZINC FINGER HOMEOBOX PROTEIN"/>
    <property type="match status" value="1"/>
</dbReference>
<evidence type="ECO:0000256" key="9">
    <source>
        <dbReference type="ARBA" id="ARBA00023155"/>
    </source>
</evidence>
<feature type="compositionally biased region" description="Basic and acidic residues" evidence="15">
    <location>
        <begin position="1222"/>
        <end position="1235"/>
    </location>
</feature>
<dbReference type="GO" id="GO:0008270">
    <property type="term" value="F:zinc ion binding"/>
    <property type="evidence" value="ECO:0007669"/>
    <property type="project" value="UniProtKB-KW"/>
</dbReference>
<dbReference type="PROSITE" id="PS50157">
    <property type="entry name" value="ZINC_FINGER_C2H2_2"/>
    <property type="match status" value="2"/>
</dbReference>
<dbReference type="EMBL" id="RJVU01049572">
    <property type="protein sequence ID" value="ROL42642.1"/>
    <property type="molecule type" value="Genomic_DNA"/>
</dbReference>
<dbReference type="Gene3D" id="1.10.10.60">
    <property type="entry name" value="Homeodomain-like"/>
    <property type="match status" value="4"/>
</dbReference>
<feature type="DNA-binding region" description="Homeobox" evidence="13">
    <location>
        <begin position="125"/>
        <end position="184"/>
    </location>
</feature>
<dbReference type="OrthoDB" id="6417226at2759"/>
<keyword evidence="11 13" id="KW-0539">Nucleus</keyword>
<feature type="DNA-binding region" description="Homeobox" evidence="13">
    <location>
        <begin position="790"/>
        <end position="849"/>
    </location>
</feature>
<keyword evidence="5 12" id="KW-0863">Zinc-finger</keyword>
<proteinExistence type="predicted"/>
<organism evidence="18 19">
    <name type="scientific">Anabarilius grahami</name>
    <name type="common">Kanglang fish</name>
    <name type="synonym">Barilius grahami</name>
    <dbReference type="NCBI Taxonomy" id="495550"/>
    <lineage>
        <taxon>Eukaryota</taxon>
        <taxon>Metazoa</taxon>
        <taxon>Chordata</taxon>
        <taxon>Craniata</taxon>
        <taxon>Vertebrata</taxon>
        <taxon>Euteleostomi</taxon>
        <taxon>Actinopterygii</taxon>
        <taxon>Neopterygii</taxon>
        <taxon>Teleostei</taxon>
        <taxon>Ostariophysi</taxon>
        <taxon>Cypriniformes</taxon>
        <taxon>Xenocyprididae</taxon>
        <taxon>Xenocypridinae</taxon>
        <taxon>Xenocypridinae incertae sedis</taxon>
        <taxon>Anabarilius</taxon>
    </lineage>
</organism>
<name>A0A3N0Y8T2_ANAGA</name>
<feature type="compositionally biased region" description="Basic and acidic residues" evidence="15">
    <location>
        <begin position="459"/>
        <end position="479"/>
    </location>
</feature>
<dbReference type="PANTHER" id="PTHR45891:SF2">
    <property type="entry name" value="ZINC FINGER HOMEOBOX PROTEIN 4"/>
    <property type="match status" value="1"/>
</dbReference>
<evidence type="ECO:0000256" key="3">
    <source>
        <dbReference type="ARBA" id="ARBA00022723"/>
    </source>
</evidence>
<dbReference type="GO" id="GO:0000981">
    <property type="term" value="F:DNA-binding transcription factor activity, RNA polymerase II-specific"/>
    <property type="evidence" value="ECO:0007669"/>
    <property type="project" value="InterPro"/>
</dbReference>
<feature type="compositionally biased region" description="Low complexity" evidence="15">
    <location>
        <begin position="268"/>
        <end position="282"/>
    </location>
</feature>
<keyword evidence="3" id="KW-0479">Metal-binding</keyword>
<dbReference type="PROSITE" id="PS00027">
    <property type="entry name" value="HOMEOBOX_1"/>
    <property type="match status" value="2"/>
</dbReference>
<feature type="compositionally biased region" description="Polar residues" evidence="15">
    <location>
        <begin position="440"/>
        <end position="456"/>
    </location>
</feature>
<feature type="region of interest" description="Disordered" evidence="15">
    <location>
        <begin position="1405"/>
        <end position="1442"/>
    </location>
</feature>
<keyword evidence="7" id="KW-0805">Transcription regulation</keyword>
<evidence type="ECO:0000256" key="6">
    <source>
        <dbReference type="ARBA" id="ARBA00022833"/>
    </source>
</evidence>
<feature type="compositionally biased region" description="Basic and acidic residues" evidence="15">
    <location>
        <begin position="1047"/>
        <end position="1072"/>
    </location>
</feature>
<evidence type="ECO:0000256" key="4">
    <source>
        <dbReference type="ARBA" id="ARBA00022737"/>
    </source>
</evidence>
<feature type="compositionally biased region" description="Polar residues" evidence="15">
    <location>
        <begin position="311"/>
        <end position="328"/>
    </location>
</feature>
<keyword evidence="8 13" id="KW-0238">DNA-binding</keyword>
<dbReference type="FunFam" id="1.10.10.60:FF:000064">
    <property type="entry name" value="Zinc finger homeobox protein 4"/>
    <property type="match status" value="1"/>
</dbReference>
<feature type="region of interest" description="Disordered" evidence="15">
    <location>
        <begin position="256"/>
        <end position="354"/>
    </location>
</feature>
<dbReference type="InterPro" id="IPR009057">
    <property type="entry name" value="Homeodomain-like_sf"/>
</dbReference>
<feature type="compositionally biased region" description="Pro residues" evidence="15">
    <location>
        <begin position="1022"/>
        <end position="1039"/>
    </location>
</feature>
<evidence type="ECO:0000256" key="2">
    <source>
        <dbReference type="ARBA" id="ARBA00022491"/>
    </source>
</evidence>
<sequence>MDSLSSDLTQLCQQQLGLDPNFLRQSQFKRPRTRITDDQLKILRAHFDINNSPNEEQIQEMADKSGLPQKVIKHWFRNTLFKERQRSKDSPYNFNIPPMTTLEDIRLESQVNMLEYYRTDATANKRSSRTRFTDYQLRVLQDFFDTNAYPKDDEIEQLSTVLNLPTRVIVVWFQNARQKARKSYENQADTKDSEKKELTNERYIRTNNMQYQCKKCSVIFPRIFDLITHQKKQCYKDEDDETGDENHSEEFAEINELSSAKPAEPAKPSLATASSSGSSSPLMPSPRPDVGKTSPKPELLHEKTKLGETAPLQTPKNLNELKTSKASTPQPPPHKVPQPQMSRPHSQPQATALPSSPLSIALSSLNNSLPPHMLQYHCDQCKIAFPTVELWQEHQHMHFLAAQNQFLHSQFLERPLDMPYMIFDPNNPLMTGQLLSGALSQMPTQSNSGLAVNSNSMKRKLDEKEDGSHEKDNSAEDHHRDKRLRTTITPEQLEILYDKYLLDSNPTRKMLDHIAREVGLKKRVVQVWFQNTRARERKGQFRALGPSQTHKKCPFCRALFKAKSALDSHIRSRHWHEAKQAGFSLPPSPMMPQDDGGQSPHKYSFADYLQMPTKTEMNESEPPTASSTPVKPSEMQLKNLLSLSSVKAEHSDELEGLNMSSAEASFDNNKIDFDETSSINTAVSDVTTGDETNNEVENFTLNGSEKMIENKINQAQTYDINEDRFPFNMVSPALSFSGRDSDYFNSRDDDFDDNADRSETSSLADPSSPSPFGGGNPFKSAKSGGERPCHKRFRTQMSNLQLKVLKACFSDYRTPTMQECEMLGNEIGLPKRVVQVWFQNARAKEKKFKINIGKPFMISQGSPDGPRPECSLCGVKYTARLSIRDHIFSKQHIANVQETLGNQVDREKDYLAPTTVRQLMAQQELDRLKKATDVLNLPAQQQPAVDNNALHGLSLPTAYPGISGLPPVLLPGVNGPSSLPGFPPNTPALASPGAGMLGFPTPATPSPAMSLSSTPTKTLLQTPPPPPPQPPALPLPPTPLAANQTEQHIKESEKDKKLEKPKVKEREADTARPETPIVKKREKPSPPLSMLGKSGSEAQMDPAQLQALQNAIAGDPGSFLGGQFLPYFIPGFASCFSPQLPGGVQGGYFPPLCGMENLFPYGPAMPQAITGLSPTALLQQYQQYQQSLQDSLQKQHQQQKQIEPQQKTPPIKSTSAHSNSLKPKEAIETKDDKGSSTESTNEESQTNTKSSSFPDAFIVPSIKHEFICRKCQMIFADEDSAARHQKSFCYFGHPFIDPQETVLRKAVSKYNCIACNVSVSGNEALGQHLQSSLHKEKTIKQAMRNAKEHARLLPHSVCSPCPNTTSTSQSAASSNNTLPHLSHLSMKSWPNILFQASARKAASCPSASPPPLSLPSTVTSTSCSTSGVQTSLPTESCSDESDSELSQKLDDLDNALEVKAKAASGLDGNFSSIRMDMFSV</sequence>
<comment type="caution">
    <text evidence="18">The sequence shown here is derived from an EMBL/GenBank/DDBJ whole genome shotgun (WGS) entry which is preliminary data.</text>
</comment>
<dbReference type="FunFam" id="1.10.10.60:FF:000082">
    <property type="entry name" value="Putative zinc finger homeobox protein 4"/>
    <property type="match status" value="1"/>
</dbReference>
<feature type="DNA-binding region" description="Homeobox" evidence="13">
    <location>
        <begin position="481"/>
        <end position="540"/>
    </location>
</feature>
<dbReference type="Pfam" id="PF00046">
    <property type="entry name" value="Homeodomain"/>
    <property type="match status" value="4"/>
</dbReference>
<dbReference type="PROSITE" id="PS50071">
    <property type="entry name" value="HOMEOBOX_2"/>
    <property type="match status" value="4"/>
</dbReference>
<evidence type="ECO:0000256" key="10">
    <source>
        <dbReference type="ARBA" id="ARBA00023163"/>
    </source>
</evidence>
<keyword evidence="6" id="KW-0862">Zinc</keyword>
<feature type="region of interest" description="Disordered" evidence="15">
    <location>
        <begin position="440"/>
        <end position="485"/>
    </location>
</feature>
<feature type="compositionally biased region" description="Polar residues" evidence="15">
    <location>
        <begin position="341"/>
        <end position="350"/>
    </location>
</feature>
<feature type="compositionally biased region" description="Basic and acidic residues" evidence="15">
    <location>
        <begin position="745"/>
        <end position="759"/>
    </location>
</feature>